<dbReference type="PROSITE" id="PS50088">
    <property type="entry name" value="ANK_REPEAT"/>
    <property type="match status" value="1"/>
</dbReference>
<proteinExistence type="predicted"/>
<dbReference type="SUPFAM" id="SSF48403">
    <property type="entry name" value="Ankyrin repeat"/>
    <property type="match status" value="1"/>
</dbReference>
<keyword evidence="3" id="KW-1185">Reference proteome</keyword>
<dbReference type="Gene3D" id="1.25.40.20">
    <property type="entry name" value="Ankyrin repeat-containing domain"/>
    <property type="match status" value="1"/>
</dbReference>
<reference evidence="2 3" key="1">
    <citation type="submission" date="2016-12" db="EMBL/GenBank/DDBJ databases">
        <title>The genomes of Aspergillus section Nigri reveals drivers in fungal speciation.</title>
        <authorList>
            <consortium name="DOE Joint Genome Institute"/>
            <person name="Vesth T.C."/>
            <person name="Nybo J."/>
            <person name="Theobald S."/>
            <person name="Brandl J."/>
            <person name="Frisvad J.C."/>
            <person name="Nielsen K.F."/>
            <person name="Lyhne E.K."/>
            <person name="Kogle M.E."/>
            <person name="Kuo A."/>
            <person name="Riley R."/>
            <person name="Clum A."/>
            <person name="Nolan M."/>
            <person name="Lipzen A."/>
            <person name="Salamov A."/>
            <person name="Henrissat B."/>
            <person name="Wiebenga A."/>
            <person name="De Vries R.P."/>
            <person name="Grigoriev I.V."/>
            <person name="Mortensen U.H."/>
            <person name="Andersen M.R."/>
            <person name="Baker S.E."/>
        </authorList>
    </citation>
    <scope>NUCLEOTIDE SEQUENCE [LARGE SCALE GENOMIC DNA]</scope>
    <source>
        <strain evidence="2 3">CBS 115572</strain>
    </source>
</reference>
<dbReference type="GeneID" id="37110857"/>
<dbReference type="RefSeq" id="XP_025461977.1">
    <property type="nucleotide sequence ID" value="XM_025608714.1"/>
</dbReference>
<comment type="caution">
    <text evidence="2">The sequence shown here is derived from an EMBL/GenBank/DDBJ whole genome shotgun (WGS) entry which is preliminary data.</text>
</comment>
<dbReference type="SMART" id="SM00248">
    <property type="entry name" value="ANK"/>
    <property type="match status" value="3"/>
</dbReference>
<evidence type="ECO:0000313" key="3">
    <source>
        <dbReference type="Proteomes" id="UP000246702"/>
    </source>
</evidence>
<dbReference type="InterPro" id="IPR036770">
    <property type="entry name" value="Ankyrin_rpt-contain_sf"/>
</dbReference>
<sequence length="292" mass="31473">MATADYSDLPILDPHDLSCMRLSSDPATPIEHACRDGPLSTVQAMVADQTCTPAFLHRSLTFALGAGHEDIAHYLLEAGAPIVRLTPVNIFRAASDRHLPLFRLLSLHGWSPQGFWDDGSLLTVRVITNKPLLRWLLNQGVDPNAGASDPSRRSALELVAGNGDFETVRLLLDAGADVQQGVPLHVAAAACPPGTDAGRNPIPPTREFDTARIPTMTLLVERGAKVNQSQEARLMAPRYAIVYAVMAGAVERVRWLLAHEADPEVKGAFGSAYDYAQSRGSDEIRSVLAEGV</sequence>
<name>A0A317V3J5_9EURO</name>
<dbReference type="OrthoDB" id="194358at2759"/>
<evidence type="ECO:0000313" key="2">
    <source>
        <dbReference type="EMBL" id="PWY67628.1"/>
    </source>
</evidence>
<dbReference type="PANTHER" id="PTHR46224">
    <property type="entry name" value="ANKYRIN REPEAT FAMILY PROTEIN"/>
    <property type="match status" value="1"/>
</dbReference>
<dbReference type="EMBL" id="MSFK01000047">
    <property type="protein sequence ID" value="PWY67628.1"/>
    <property type="molecule type" value="Genomic_DNA"/>
</dbReference>
<protein>
    <submittedName>
        <fullName evidence="2">Ankyrin</fullName>
    </submittedName>
</protein>
<organism evidence="2 3">
    <name type="scientific">Aspergillus sclerotioniger CBS 115572</name>
    <dbReference type="NCBI Taxonomy" id="1450535"/>
    <lineage>
        <taxon>Eukaryota</taxon>
        <taxon>Fungi</taxon>
        <taxon>Dikarya</taxon>
        <taxon>Ascomycota</taxon>
        <taxon>Pezizomycotina</taxon>
        <taxon>Eurotiomycetes</taxon>
        <taxon>Eurotiomycetidae</taxon>
        <taxon>Eurotiales</taxon>
        <taxon>Aspergillaceae</taxon>
        <taxon>Aspergillus</taxon>
        <taxon>Aspergillus subgen. Circumdati</taxon>
    </lineage>
</organism>
<dbReference type="STRING" id="1450535.A0A317V3J5"/>
<dbReference type="PROSITE" id="PS50297">
    <property type="entry name" value="ANK_REP_REGION"/>
    <property type="match status" value="1"/>
</dbReference>
<dbReference type="InterPro" id="IPR051616">
    <property type="entry name" value="Cul2-RING_E3_ligase_SR"/>
</dbReference>
<dbReference type="Proteomes" id="UP000246702">
    <property type="component" value="Unassembled WGS sequence"/>
</dbReference>
<gene>
    <name evidence="2" type="ORF">BO94DRAFT_478835</name>
</gene>
<accession>A0A317V3J5</accession>
<evidence type="ECO:0000256" key="1">
    <source>
        <dbReference type="PROSITE-ProRule" id="PRU00023"/>
    </source>
</evidence>
<dbReference type="AlphaFoldDB" id="A0A317V3J5"/>
<keyword evidence="1" id="KW-0040">ANK repeat</keyword>
<feature type="repeat" description="ANK" evidence="1">
    <location>
        <begin position="151"/>
        <end position="178"/>
    </location>
</feature>
<dbReference type="InterPro" id="IPR002110">
    <property type="entry name" value="Ankyrin_rpt"/>
</dbReference>